<dbReference type="GO" id="GO:0004671">
    <property type="term" value="F:protein C-terminal S-isoprenylcysteine carboxyl O-methyltransferase activity"/>
    <property type="evidence" value="ECO:0007669"/>
    <property type="project" value="UniProtKB-EC"/>
</dbReference>
<evidence type="ECO:0000256" key="4">
    <source>
        <dbReference type="ARBA" id="ARBA00022603"/>
    </source>
</evidence>
<evidence type="ECO:0000313" key="12">
    <source>
        <dbReference type="EMBL" id="TKA29792.1"/>
    </source>
</evidence>
<dbReference type="PANTHER" id="PTHR12714">
    <property type="entry name" value="PROTEIN-S ISOPRENYLCYSTEINE O-METHYLTRANSFERASE"/>
    <property type="match status" value="1"/>
</dbReference>
<evidence type="ECO:0000256" key="5">
    <source>
        <dbReference type="ARBA" id="ARBA00022679"/>
    </source>
</evidence>
<proteinExistence type="inferred from homology"/>
<dbReference type="Pfam" id="PF04140">
    <property type="entry name" value="ICMT"/>
    <property type="match status" value="1"/>
</dbReference>
<evidence type="ECO:0000256" key="3">
    <source>
        <dbReference type="ARBA" id="ARBA00012151"/>
    </source>
</evidence>
<dbReference type="Gene3D" id="1.20.120.1630">
    <property type="match status" value="1"/>
</dbReference>
<name>A0A4U0U5D5_9PEZI</name>
<evidence type="ECO:0000256" key="2">
    <source>
        <dbReference type="ARBA" id="ARBA00009140"/>
    </source>
</evidence>
<keyword evidence="13" id="KW-1185">Reference proteome</keyword>
<dbReference type="AlphaFoldDB" id="A0A4U0U5D5"/>
<comment type="subcellular location">
    <subcellularLocation>
        <location evidence="10">Endoplasmic reticulum membrane</location>
        <topology evidence="10">Multi-pass membrane protein</topology>
    </subcellularLocation>
    <subcellularLocation>
        <location evidence="1">Membrane</location>
        <topology evidence="1">Multi-pass membrane protein</topology>
    </subcellularLocation>
</comment>
<evidence type="ECO:0000256" key="9">
    <source>
        <dbReference type="ARBA" id="ARBA00023136"/>
    </source>
</evidence>
<dbReference type="InterPro" id="IPR025770">
    <property type="entry name" value="PPMT_MeTrfase"/>
</dbReference>
<comment type="similarity">
    <text evidence="2 10">Belongs to the class VI-like SAM-binding methyltransferase superfamily. Isoprenylcysteine carboxyl methyltransferase family.</text>
</comment>
<keyword evidence="4 10" id="KW-0489">Methyltransferase</keyword>
<dbReference type="GO" id="GO:0032259">
    <property type="term" value="P:methylation"/>
    <property type="evidence" value="ECO:0007669"/>
    <property type="project" value="UniProtKB-KW"/>
</dbReference>
<evidence type="ECO:0000313" key="13">
    <source>
        <dbReference type="Proteomes" id="UP000308549"/>
    </source>
</evidence>
<keyword evidence="9 10" id="KW-0472">Membrane</keyword>
<evidence type="ECO:0000256" key="10">
    <source>
        <dbReference type="RuleBase" id="RU362022"/>
    </source>
</evidence>
<evidence type="ECO:0000256" key="8">
    <source>
        <dbReference type="ARBA" id="ARBA00022989"/>
    </source>
</evidence>
<keyword evidence="10" id="KW-0256">Endoplasmic reticulum</keyword>
<keyword evidence="8 10" id="KW-1133">Transmembrane helix</keyword>
<comment type="caution">
    <text evidence="12">The sequence shown here is derived from an EMBL/GenBank/DDBJ whole genome shotgun (WGS) entry which is preliminary data.</text>
</comment>
<dbReference type="Proteomes" id="UP000308549">
    <property type="component" value="Unassembled WGS sequence"/>
</dbReference>
<reference evidence="12 13" key="1">
    <citation type="submission" date="2017-03" db="EMBL/GenBank/DDBJ databases">
        <title>Genomes of endolithic fungi from Antarctica.</title>
        <authorList>
            <person name="Coleine C."/>
            <person name="Masonjones S."/>
            <person name="Stajich J.E."/>
        </authorList>
    </citation>
    <scope>NUCLEOTIDE SEQUENCE [LARGE SCALE GENOMIC DNA]</scope>
    <source>
        <strain evidence="12 13">CCFEE 6315</strain>
    </source>
</reference>
<keyword evidence="5" id="KW-0808">Transferase</keyword>
<evidence type="ECO:0000256" key="7">
    <source>
        <dbReference type="ARBA" id="ARBA00022692"/>
    </source>
</evidence>
<dbReference type="GO" id="GO:0005789">
    <property type="term" value="C:endoplasmic reticulum membrane"/>
    <property type="evidence" value="ECO:0007669"/>
    <property type="project" value="UniProtKB-SubCell"/>
</dbReference>
<dbReference type="EC" id="2.1.1.100" evidence="3 10"/>
<dbReference type="InterPro" id="IPR007269">
    <property type="entry name" value="ICMT_MeTrfase"/>
</dbReference>
<feature type="compositionally biased region" description="Low complexity" evidence="11">
    <location>
        <begin position="27"/>
        <end position="37"/>
    </location>
</feature>
<comment type="caution">
    <text evidence="10">Lacks conserved residue(s) required for the propagation of feature annotation.</text>
</comment>
<evidence type="ECO:0000256" key="6">
    <source>
        <dbReference type="ARBA" id="ARBA00022691"/>
    </source>
</evidence>
<feature type="transmembrane region" description="Helical" evidence="10">
    <location>
        <begin position="98"/>
        <end position="116"/>
    </location>
</feature>
<feature type="compositionally biased region" description="Low complexity" evidence="11">
    <location>
        <begin position="1"/>
        <end position="17"/>
    </location>
</feature>
<feature type="transmembrane region" description="Helical" evidence="10">
    <location>
        <begin position="252"/>
        <end position="280"/>
    </location>
</feature>
<dbReference type="PANTHER" id="PTHR12714:SF9">
    <property type="entry name" value="PROTEIN-S-ISOPRENYLCYSTEINE O-METHYLTRANSFERASE"/>
    <property type="match status" value="1"/>
</dbReference>
<comment type="catalytic activity">
    <reaction evidence="10">
        <text>[protein]-C-terminal S-[(2E,6E)-farnesyl]-L-cysteine + S-adenosyl-L-methionine = [protein]-C-terminal S-[(2E,6E)-farnesyl]-L-cysteine methyl ester + S-adenosyl-L-homocysteine</text>
        <dbReference type="Rhea" id="RHEA:21672"/>
        <dbReference type="Rhea" id="RHEA-COMP:12125"/>
        <dbReference type="Rhea" id="RHEA-COMP:12126"/>
        <dbReference type="ChEBI" id="CHEBI:57856"/>
        <dbReference type="ChEBI" id="CHEBI:59789"/>
        <dbReference type="ChEBI" id="CHEBI:90510"/>
        <dbReference type="ChEBI" id="CHEBI:90511"/>
        <dbReference type="EC" id="2.1.1.100"/>
    </reaction>
</comment>
<accession>A0A4U0U5D5</accession>
<keyword evidence="7 10" id="KW-0812">Transmembrane</keyword>
<evidence type="ECO:0000256" key="11">
    <source>
        <dbReference type="SAM" id="MobiDB-lite"/>
    </source>
</evidence>
<feature type="region of interest" description="Disordered" evidence="11">
    <location>
        <begin position="1"/>
        <end position="56"/>
    </location>
</feature>
<feature type="transmembrane region" description="Helical" evidence="10">
    <location>
        <begin position="122"/>
        <end position="142"/>
    </location>
</feature>
<gene>
    <name evidence="12" type="ORF">B0A50_03156</name>
</gene>
<organism evidence="12 13">
    <name type="scientific">Salinomyces thailandicus</name>
    <dbReference type="NCBI Taxonomy" id="706561"/>
    <lineage>
        <taxon>Eukaryota</taxon>
        <taxon>Fungi</taxon>
        <taxon>Dikarya</taxon>
        <taxon>Ascomycota</taxon>
        <taxon>Pezizomycotina</taxon>
        <taxon>Dothideomycetes</taxon>
        <taxon>Dothideomycetidae</taxon>
        <taxon>Mycosphaerellales</taxon>
        <taxon>Teratosphaeriaceae</taxon>
        <taxon>Salinomyces</taxon>
    </lineage>
</organism>
<sequence length="314" mass="35032">MARKSASSSATPSTAASNGHPPPPTPANDDPTAPTSTTHDHASSTSDDDDDSDTAPTTYHYDFANSRFQTRYRNAPVPYDPSLLPAGSRSLSSIGTQAFSLGVVFAFTLCATAWLANENYTIWRLPAFFTCLSSFHFLEYWTTATYNVPNCRAESFIIFSNGYAYNTAHALATLEIITSAFFPAYRAFLVYPPYTIAVGVFLSIGAQIIRSIAMATAGTNFNHTPVQTRKADHELVTKGIYGWLRHPSYFGFFWWALGTQVLVGNKMCLFGYLIVLWTFFHRRIIAEEKTLMAFFGKDYEDFRKRTPTGIPFIR</sequence>
<dbReference type="PROSITE" id="PS51564">
    <property type="entry name" value="SAM_ICMT"/>
    <property type="match status" value="1"/>
</dbReference>
<dbReference type="EMBL" id="NAJL01000013">
    <property type="protein sequence ID" value="TKA29792.1"/>
    <property type="molecule type" value="Genomic_DNA"/>
</dbReference>
<keyword evidence="6 10" id="KW-0949">S-adenosyl-L-methionine</keyword>
<protein>
    <recommendedName>
        <fullName evidence="3 10">Protein-S-isoprenylcysteine O-methyltransferase</fullName>
        <ecNumber evidence="3 10">2.1.1.100</ecNumber>
    </recommendedName>
</protein>
<dbReference type="OrthoDB" id="422086at2759"/>
<evidence type="ECO:0000256" key="1">
    <source>
        <dbReference type="ARBA" id="ARBA00004141"/>
    </source>
</evidence>